<proteinExistence type="predicted"/>
<dbReference type="InterPro" id="IPR036206">
    <property type="entry name" value="ThiamineP_synth_sf"/>
</dbReference>
<dbReference type="GO" id="GO:0016301">
    <property type="term" value="F:kinase activity"/>
    <property type="evidence" value="ECO:0007669"/>
    <property type="project" value="UniProtKB-KW"/>
</dbReference>
<dbReference type="InterPro" id="IPR029056">
    <property type="entry name" value="Ribokinase-like"/>
</dbReference>
<dbReference type="InterPro" id="IPR004399">
    <property type="entry name" value="HMP/HMP-P_kinase_dom"/>
</dbReference>
<feature type="compositionally biased region" description="Low complexity" evidence="3">
    <location>
        <begin position="400"/>
        <end position="423"/>
    </location>
</feature>
<feature type="compositionally biased region" description="Low complexity" evidence="3">
    <location>
        <begin position="324"/>
        <end position="336"/>
    </location>
</feature>
<dbReference type="Gene3D" id="3.40.1190.20">
    <property type="match status" value="1"/>
</dbReference>
<accession>A0ABR1G295</accession>
<keyword evidence="2" id="KW-0511">Multifunctional enzyme</keyword>
<dbReference type="SUPFAM" id="SSF51391">
    <property type="entry name" value="Thiamin phosphate synthase"/>
    <property type="match status" value="1"/>
</dbReference>
<dbReference type="InterPro" id="IPR013785">
    <property type="entry name" value="Aldolase_TIM"/>
</dbReference>
<dbReference type="PANTHER" id="PTHR20858">
    <property type="entry name" value="PHOSPHOMETHYLPYRIMIDINE KINASE"/>
    <property type="match status" value="1"/>
</dbReference>
<evidence type="ECO:0000256" key="2">
    <source>
        <dbReference type="ARBA" id="ARBA00023268"/>
    </source>
</evidence>
<organism evidence="7 8">
    <name type="scientific">Aureococcus anophagefferens</name>
    <name type="common">Harmful bloom alga</name>
    <dbReference type="NCBI Taxonomy" id="44056"/>
    <lineage>
        <taxon>Eukaryota</taxon>
        <taxon>Sar</taxon>
        <taxon>Stramenopiles</taxon>
        <taxon>Ochrophyta</taxon>
        <taxon>Pelagophyceae</taxon>
        <taxon>Pelagomonadales</taxon>
        <taxon>Pelagomonadaceae</taxon>
        <taxon>Aureococcus</taxon>
    </lineage>
</organism>
<feature type="compositionally biased region" description="Basic residues" evidence="3">
    <location>
        <begin position="274"/>
        <end position="300"/>
    </location>
</feature>
<feature type="region of interest" description="Disordered" evidence="3">
    <location>
        <begin position="274"/>
        <end position="429"/>
    </location>
</feature>
<name>A0ABR1G295_AURAN</name>
<keyword evidence="7" id="KW-0808">Transferase</keyword>
<keyword evidence="7" id="KW-0418">Kinase</keyword>
<evidence type="ECO:0000259" key="6">
    <source>
        <dbReference type="Pfam" id="PF08543"/>
    </source>
</evidence>
<dbReference type="CDD" id="cd01169">
    <property type="entry name" value="HMPP_kinase"/>
    <property type="match status" value="1"/>
</dbReference>
<feature type="domain" description="Thiamine phosphate synthase/TenI" evidence="5">
    <location>
        <begin position="430"/>
        <end position="499"/>
    </location>
</feature>
<evidence type="ECO:0000313" key="7">
    <source>
        <dbReference type="EMBL" id="KAK7242577.1"/>
    </source>
</evidence>
<dbReference type="Pfam" id="PF08543">
    <property type="entry name" value="Phos_pyr_kin"/>
    <property type="match status" value="1"/>
</dbReference>
<dbReference type="EMBL" id="JBBJCI010000142">
    <property type="protein sequence ID" value="KAK7242577.1"/>
    <property type="molecule type" value="Genomic_DNA"/>
</dbReference>
<evidence type="ECO:0000256" key="4">
    <source>
        <dbReference type="SAM" id="SignalP"/>
    </source>
</evidence>
<feature type="signal peptide" evidence="4">
    <location>
        <begin position="1"/>
        <end position="16"/>
    </location>
</feature>
<dbReference type="Pfam" id="PF02581">
    <property type="entry name" value="TMP-TENI"/>
    <property type="match status" value="1"/>
</dbReference>
<feature type="compositionally biased region" description="Low complexity" evidence="3">
    <location>
        <begin position="368"/>
        <end position="392"/>
    </location>
</feature>
<evidence type="ECO:0000259" key="5">
    <source>
        <dbReference type="Pfam" id="PF02581"/>
    </source>
</evidence>
<dbReference type="InterPro" id="IPR013749">
    <property type="entry name" value="PM/HMP-P_kinase-1"/>
</dbReference>
<comment type="caution">
    <text evidence="7">The sequence shown here is derived from an EMBL/GenBank/DDBJ whole genome shotgun (WGS) entry which is preliminary data.</text>
</comment>
<comment type="cofactor">
    <cofactor evidence="1">
        <name>Mg(2+)</name>
        <dbReference type="ChEBI" id="CHEBI:18420"/>
    </cofactor>
</comment>
<dbReference type="Gene3D" id="3.20.20.70">
    <property type="entry name" value="Aldolase class I"/>
    <property type="match status" value="1"/>
</dbReference>
<feature type="compositionally biased region" description="Low complexity" evidence="3">
    <location>
        <begin position="301"/>
        <end position="310"/>
    </location>
</feature>
<dbReference type="InterPro" id="IPR022998">
    <property type="entry name" value="ThiamineP_synth_TenI"/>
</dbReference>
<keyword evidence="4" id="KW-0732">Signal</keyword>
<protein>
    <submittedName>
        <fullName evidence="7">Hydroxymethylpyrimidine kinase</fullName>
    </submittedName>
</protein>
<reference evidence="7 8" key="1">
    <citation type="submission" date="2024-03" db="EMBL/GenBank/DDBJ databases">
        <title>Aureococcus anophagefferens CCMP1851 and Kratosvirus quantuckense: Draft genome of a second virus-susceptible host strain in the model system.</title>
        <authorList>
            <person name="Chase E."/>
            <person name="Truchon A.R."/>
            <person name="Schepens W."/>
            <person name="Wilhelm S.W."/>
        </authorList>
    </citation>
    <scope>NUCLEOTIDE SEQUENCE [LARGE SCALE GENOMIC DNA]</scope>
    <source>
        <strain evidence="7 8">CCMP1851</strain>
    </source>
</reference>
<evidence type="ECO:0000256" key="1">
    <source>
        <dbReference type="ARBA" id="ARBA00001946"/>
    </source>
</evidence>
<feature type="chain" id="PRO_5046733436" evidence="4">
    <location>
        <begin position="17"/>
        <end position="530"/>
    </location>
</feature>
<dbReference type="PANTHER" id="PTHR20858:SF17">
    <property type="entry name" value="HYDROXYMETHYLPYRIMIDINE_PHOSPHOMETHYLPYRIMIDINE KINASE THI20-RELATED"/>
    <property type="match status" value="1"/>
</dbReference>
<dbReference type="CDD" id="cd00564">
    <property type="entry name" value="TMP_TenI"/>
    <property type="match status" value="1"/>
</dbReference>
<feature type="compositionally biased region" description="Basic residues" evidence="3">
    <location>
        <begin position="340"/>
        <end position="367"/>
    </location>
</feature>
<evidence type="ECO:0000256" key="3">
    <source>
        <dbReference type="SAM" id="MobiDB-lite"/>
    </source>
</evidence>
<dbReference type="Proteomes" id="UP001363151">
    <property type="component" value="Unassembled WGS sequence"/>
</dbReference>
<sequence length="530" mass="53551">MRAVLVALLWMARASGLRSGPPIAWSIAGSDSGGGAGVEADLRTFRALGVHGCAVVTSLTAQNSLGVAAALETPPSHVAATIAALESDLAPACVKVGMLSGAGAAREVAAFLERNAACRLVLDPVLASSSGRPLLDAAGVAVLVGELLPRCAVATPNAREAEALLGLEPGSVRTAGDVEAAAAAFLGRFGCGSVLLKGGHVDLGDAADFWTDGNRTAWLAGGRVAGLGAGGAHGTGCVLSSALAAARAARELAGRRVVVAKAFCGAAIAIARPARRAARRRRRRTRRRRGPGRAPRRTACRARAWAGASRPGRRAFRPPPPPAALARAVSGALRGAVGRGRARRPAPRQGRAPRRRRRRGRGARARAARAPARGSGSTTTGAARGSARSARTSARRTSRRSATATSRSSATRACASASRRTASPGFAVAAPSPSYAALGPVFGTTSKHVPFSPRGLDLVSDWRALVPGDVPLVAIGGVTLERGAPSTLGADGIAVISALPEDGAAEAAASWTALCTTARAPLGRIPPAGR</sequence>
<feature type="domain" description="Pyridoxamine kinase/Phosphomethylpyrimidine kinase" evidence="6">
    <location>
        <begin position="31"/>
        <end position="269"/>
    </location>
</feature>
<evidence type="ECO:0000313" key="8">
    <source>
        <dbReference type="Proteomes" id="UP001363151"/>
    </source>
</evidence>
<keyword evidence="8" id="KW-1185">Reference proteome</keyword>
<dbReference type="SUPFAM" id="SSF53613">
    <property type="entry name" value="Ribokinase-like"/>
    <property type="match status" value="1"/>
</dbReference>
<gene>
    <name evidence="7" type="ORF">SO694_00017447</name>
</gene>